<evidence type="ECO:0000256" key="14">
    <source>
        <dbReference type="SAM" id="Phobius"/>
    </source>
</evidence>
<dbReference type="GO" id="GO:0031966">
    <property type="term" value="C:mitochondrial membrane"/>
    <property type="evidence" value="ECO:0007669"/>
    <property type="project" value="UniProtKB-SubCell"/>
</dbReference>
<dbReference type="PANTHER" id="PTHR13722">
    <property type="entry name" value="ATP SYNTHASE PROTEIN 8"/>
    <property type="match status" value="1"/>
</dbReference>
<dbReference type="PANTHER" id="PTHR13722:SF0">
    <property type="entry name" value="ATP SYNTHASE PROTEIN 8"/>
    <property type="match status" value="1"/>
</dbReference>
<keyword evidence="7 14" id="KW-1133">Transmembrane helix</keyword>
<organism evidence="15">
    <name type="scientific">Pseudochirops albertisii</name>
    <name type="common">D'Albertis' ringtail</name>
    <dbReference type="NCBI Taxonomy" id="699040"/>
    <lineage>
        <taxon>Eukaryota</taxon>
        <taxon>Metazoa</taxon>
        <taxon>Chordata</taxon>
        <taxon>Craniata</taxon>
        <taxon>Vertebrata</taxon>
        <taxon>Euteleostomi</taxon>
        <taxon>Mammalia</taxon>
        <taxon>Metatheria</taxon>
        <taxon>Diprotodontia</taxon>
        <taxon>Pseudocheiridae</taxon>
        <taxon>Pseudochirops</taxon>
    </lineage>
</organism>
<dbReference type="EMBL" id="KJ868151">
    <property type="protein sequence ID" value="AIG23569.1"/>
    <property type="molecule type" value="Genomic_DNA"/>
</dbReference>
<keyword evidence="9 13" id="KW-0406">Ion transport</keyword>
<evidence type="ECO:0000256" key="2">
    <source>
        <dbReference type="ARBA" id="ARBA00008892"/>
    </source>
</evidence>
<dbReference type="GO" id="GO:0015078">
    <property type="term" value="F:proton transmembrane transporter activity"/>
    <property type="evidence" value="ECO:0007669"/>
    <property type="project" value="InterPro"/>
</dbReference>
<proteinExistence type="inferred from homology"/>
<sequence>MPQLDTSTWPITITLTTLAVFCIYQLKMLNQNMISTFSQDQNKLNPKTQLPWKNKWTKIYLPHSSPQQS</sequence>
<evidence type="ECO:0000256" key="9">
    <source>
        <dbReference type="ARBA" id="ARBA00023065"/>
    </source>
</evidence>
<feature type="transmembrane region" description="Helical" evidence="14">
    <location>
        <begin position="6"/>
        <end position="26"/>
    </location>
</feature>
<dbReference type="Pfam" id="PF00895">
    <property type="entry name" value="ATP-synt_8"/>
    <property type="match status" value="1"/>
</dbReference>
<keyword evidence="8" id="KW-0007">Acetylation</keyword>
<evidence type="ECO:0000256" key="5">
    <source>
        <dbReference type="ARBA" id="ARBA00022692"/>
    </source>
</evidence>
<keyword evidence="3 13" id="KW-0813">Transport</keyword>
<evidence type="ECO:0000256" key="1">
    <source>
        <dbReference type="ARBA" id="ARBA00004304"/>
    </source>
</evidence>
<keyword evidence="4 13" id="KW-0138">CF(0)</keyword>
<evidence type="ECO:0000256" key="10">
    <source>
        <dbReference type="ARBA" id="ARBA00023128"/>
    </source>
</evidence>
<comment type="subcellular location">
    <subcellularLocation>
        <location evidence="1 13">Mitochondrion membrane</location>
        <topology evidence="1 13">Single-pass membrane protein</topology>
    </subcellularLocation>
</comment>
<dbReference type="InterPro" id="IPR001421">
    <property type="entry name" value="ATP8_metazoa"/>
</dbReference>
<reference evidence="15" key="1">
    <citation type="journal article" date="2014" name="Mol. Biol. Evol.">
        <title>Molecular phylogeny, biogeography, and habitat preference evolution of marsupials.</title>
        <authorList>
            <person name="Mitchell K.J."/>
            <person name="Pratt R.C."/>
            <person name="Watson L.N."/>
            <person name="Gibb G.C."/>
            <person name="Llamas B."/>
            <person name="Kasper M."/>
            <person name="Edson J."/>
            <person name="Hopwood B."/>
            <person name="Male D."/>
            <person name="Armstrong K."/>
            <person name="Meyer M."/>
            <person name="Hofreiter M."/>
            <person name="Austin J."/>
            <person name="Donnellan S.C."/>
            <person name="Lee M.S.Y."/>
            <person name="Phillips M.J."/>
            <person name="Cooper A."/>
        </authorList>
    </citation>
    <scope>NUCLEOTIDE SEQUENCE</scope>
</reference>
<dbReference type="InterPro" id="IPR039017">
    <property type="entry name" value="ATP8_mammal"/>
</dbReference>
<protein>
    <recommendedName>
        <fullName evidence="13">ATP synthase complex subunit 8</fullName>
    </recommendedName>
</protein>
<gene>
    <name evidence="15" type="primary">ATP8</name>
</gene>
<dbReference type="GO" id="GO:0015986">
    <property type="term" value="P:proton motive force-driven ATP synthesis"/>
    <property type="evidence" value="ECO:0007669"/>
    <property type="project" value="InterPro"/>
</dbReference>
<keyword evidence="6 13" id="KW-0375">Hydrogen ion transport</keyword>
<keyword evidence="12" id="KW-0066">ATP synthesis</keyword>
<evidence type="ECO:0000256" key="4">
    <source>
        <dbReference type="ARBA" id="ARBA00022547"/>
    </source>
</evidence>
<name>A0A075QVI0_9META</name>
<keyword evidence="10 13" id="KW-0496">Mitochondrion</keyword>
<geneLocation type="mitochondrion" evidence="15"/>
<evidence type="ECO:0000256" key="8">
    <source>
        <dbReference type="ARBA" id="ARBA00022990"/>
    </source>
</evidence>
<evidence type="ECO:0000256" key="6">
    <source>
        <dbReference type="ARBA" id="ARBA00022781"/>
    </source>
</evidence>
<evidence type="ECO:0000313" key="15">
    <source>
        <dbReference type="EMBL" id="AIG23569.1"/>
    </source>
</evidence>
<dbReference type="GO" id="GO:0045259">
    <property type="term" value="C:proton-transporting ATP synthase complex"/>
    <property type="evidence" value="ECO:0007669"/>
    <property type="project" value="UniProtKB-KW"/>
</dbReference>
<evidence type="ECO:0000256" key="13">
    <source>
        <dbReference type="RuleBase" id="RU003661"/>
    </source>
</evidence>
<evidence type="ECO:0000256" key="12">
    <source>
        <dbReference type="ARBA" id="ARBA00023310"/>
    </source>
</evidence>
<evidence type="ECO:0000256" key="7">
    <source>
        <dbReference type="ARBA" id="ARBA00022989"/>
    </source>
</evidence>
<keyword evidence="5 13" id="KW-0812">Transmembrane</keyword>
<evidence type="ECO:0000256" key="11">
    <source>
        <dbReference type="ARBA" id="ARBA00023136"/>
    </source>
</evidence>
<dbReference type="AlphaFoldDB" id="A0A075QVI0"/>
<accession>A0A075QVI0</accession>
<comment type="similarity">
    <text evidence="2 13">Belongs to the ATPase protein 8 family.</text>
</comment>
<evidence type="ECO:0000256" key="3">
    <source>
        <dbReference type="ARBA" id="ARBA00022448"/>
    </source>
</evidence>
<keyword evidence="11 14" id="KW-0472">Membrane</keyword>